<evidence type="ECO:0000256" key="5">
    <source>
        <dbReference type="ARBA" id="ARBA00070588"/>
    </source>
</evidence>
<evidence type="ECO:0000256" key="3">
    <source>
        <dbReference type="ARBA" id="ARBA00022737"/>
    </source>
</evidence>
<dbReference type="Gene3D" id="3.30.1340.30">
    <property type="match status" value="1"/>
</dbReference>
<gene>
    <name evidence="8" type="ORF">SAMN05421863_10228</name>
</gene>
<dbReference type="Pfam" id="PF04972">
    <property type="entry name" value="BON"/>
    <property type="match status" value="1"/>
</dbReference>
<dbReference type="SMART" id="SM00749">
    <property type="entry name" value="BON"/>
    <property type="match status" value="1"/>
</dbReference>
<evidence type="ECO:0000313" key="9">
    <source>
        <dbReference type="Proteomes" id="UP000183287"/>
    </source>
</evidence>
<dbReference type="EMBL" id="FOUB01000022">
    <property type="protein sequence ID" value="SFM29527.1"/>
    <property type="molecule type" value="Genomic_DNA"/>
</dbReference>
<keyword evidence="3" id="KW-0677">Repeat</keyword>
<dbReference type="InterPro" id="IPR051686">
    <property type="entry name" value="Lipoprotein_DolP"/>
</dbReference>
<dbReference type="InterPro" id="IPR014004">
    <property type="entry name" value="Transpt-assoc_nodulatn_dom_bac"/>
</dbReference>
<dbReference type="FunFam" id="3.30.1340.30:FF:000001">
    <property type="entry name" value="Molecular chaperone OsmY"/>
    <property type="match status" value="1"/>
</dbReference>
<dbReference type="PANTHER" id="PTHR34606">
    <property type="entry name" value="BON DOMAIN-CONTAINING PROTEIN"/>
    <property type="match status" value="1"/>
</dbReference>
<keyword evidence="9" id="KW-1185">Reference proteome</keyword>
<evidence type="ECO:0000256" key="1">
    <source>
        <dbReference type="ARBA" id="ARBA00004418"/>
    </source>
</evidence>
<evidence type="ECO:0000313" key="8">
    <source>
        <dbReference type="EMBL" id="SFM29527.1"/>
    </source>
</evidence>
<dbReference type="PANTHER" id="PTHR34606:SF16">
    <property type="entry name" value="BON DOMAIN-CONTAINING PROTEIN"/>
    <property type="match status" value="1"/>
</dbReference>
<organism evidence="8 9">
    <name type="scientific">Nitrosomonas communis</name>
    <dbReference type="NCBI Taxonomy" id="44574"/>
    <lineage>
        <taxon>Bacteria</taxon>
        <taxon>Pseudomonadati</taxon>
        <taxon>Pseudomonadota</taxon>
        <taxon>Betaproteobacteria</taxon>
        <taxon>Nitrosomonadales</taxon>
        <taxon>Nitrosomonadaceae</taxon>
        <taxon>Nitrosomonas</taxon>
    </lineage>
</organism>
<evidence type="ECO:0000259" key="7">
    <source>
        <dbReference type="PROSITE" id="PS50914"/>
    </source>
</evidence>
<dbReference type="Proteomes" id="UP000183287">
    <property type="component" value="Unassembled WGS sequence"/>
</dbReference>
<feature type="signal peptide" evidence="6">
    <location>
        <begin position="1"/>
        <end position="24"/>
    </location>
</feature>
<dbReference type="PROSITE" id="PS50914">
    <property type="entry name" value="BON"/>
    <property type="match status" value="1"/>
</dbReference>
<protein>
    <recommendedName>
        <fullName evidence="5">Osmotically-inducible protein Y</fullName>
    </recommendedName>
</protein>
<accession>A0A1I4PNZ8</accession>
<dbReference type="GO" id="GO:0042597">
    <property type="term" value="C:periplasmic space"/>
    <property type="evidence" value="ECO:0007669"/>
    <property type="project" value="UniProtKB-SubCell"/>
</dbReference>
<proteinExistence type="predicted"/>
<dbReference type="STRING" id="44574.AAW31_11515"/>
<comment type="subcellular location">
    <subcellularLocation>
        <location evidence="1">Periplasm</location>
    </subcellularLocation>
</comment>
<dbReference type="AlphaFoldDB" id="A0A1I4PNZ8"/>
<dbReference type="InterPro" id="IPR007055">
    <property type="entry name" value="BON_dom"/>
</dbReference>
<dbReference type="OrthoDB" id="7360581at2"/>
<dbReference type="PROSITE" id="PS51257">
    <property type="entry name" value="PROKAR_LIPOPROTEIN"/>
    <property type="match status" value="1"/>
</dbReference>
<reference evidence="9" key="1">
    <citation type="submission" date="2016-10" db="EMBL/GenBank/DDBJ databases">
        <authorList>
            <person name="Varghese N."/>
            <person name="Submissions S."/>
        </authorList>
    </citation>
    <scope>NUCLEOTIDE SEQUENCE [LARGE SCALE GENOMIC DNA]</scope>
    <source>
        <strain evidence="9">Nm44</strain>
    </source>
</reference>
<sequence length="104" mass="11407">MTQLNNRFSTFFLIVLMTFFLGCASTPKQEGTGEYFDDSVITTKVKTAIFQEPTLKSSEISVETFKGIVQLSGFVSSKADIDKATEVARSVEGVKSVKNALQVK</sequence>
<evidence type="ECO:0000256" key="4">
    <source>
        <dbReference type="ARBA" id="ARBA00022764"/>
    </source>
</evidence>
<dbReference type="RefSeq" id="WP_074905368.1">
    <property type="nucleotide sequence ID" value="NZ_FOUB01000022.1"/>
</dbReference>
<feature type="chain" id="PRO_5010344079" description="Osmotically-inducible protein Y" evidence="6">
    <location>
        <begin position="25"/>
        <end position="104"/>
    </location>
</feature>
<name>A0A1I4PNZ8_9PROT</name>
<keyword evidence="4" id="KW-0574">Periplasm</keyword>
<keyword evidence="2 6" id="KW-0732">Signal</keyword>
<feature type="domain" description="BON" evidence="7">
    <location>
        <begin position="37"/>
        <end position="104"/>
    </location>
</feature>
<evidence type="ECO:0000256" key="6">
    <source>
        <dbReference type="SAM" id="SignalP"/>
    </source>
</evidence>
<evidence type="ECO:0000256" key="2">
    <source>
        <dbReference type="ARBA" id="ARBA00022729"/>
    </source>
</evidence>